<keyword evidence="6" id="KW-1185">Reference proteome</keyword>
<protein>
    <submittedName>
        <fullName evidence="5">Uncharacterized protein</fullName>
    </submittedName>
</protein>
<dbReference type="PROSITE" id="PS00678">
    <property type="entry name" value="WD_REPEATS_1"/>
    <property type="match status" value="4"/>
</dbReference>
<dbReference type="AlphaFoldDB" id="A0AAV5AQ89"/>
<dbReference type="InterPro" id="IPR001680">
    <property type="entry name" value="WD40_rpt"/>
</dbReference>
<sequence>MKTCILIDDTVPKTGDLYIRSLCFSPDGKYLATGAEDKKIRIWDIARKRVRNVFDGHQQEIYSLDFSKDGRMIVSGSGDKTARIWEMESGSCLVLSIVDSSEPPFNGIGDAGVTSVAISPDGRFVAAGSLDAFVRLWDVQTGHLVERLAGHKDSVYSVAFTPDGKGLVSGSLDQTLKHWDLTPLLRRTQVGNIKKEGGASVSQEKCQCTVDFRGHKDYVLSVAVSHDNQWVVSGSKDRCVQFWDIASAQAQLMLQGHKNSVISIDLSPTGGMLATGSGDCGARLWTYTTSPSKKKKPKEGRKKKRPLSGKLDSSRLRATDFEIKIM</sequence>
<gene>
    <name evidence="5" type="ORF">Clacol_009143</name>
</gene>
<dbReference type="CDD" id="cd00200">
    <property type="entry name" value="WD40"/>
    <property type="match status" value="1"/>
</dbReference>
<feature type="compositionally biased region" description="Basic residues" evidence="4">
    <location>
        <begin position="292"/>
        <end position="307"/>
    </location>
</feature>
<evidence type="ECO:0000313" key="5">
    <source>
        <dbReference type="EMBL" id="GJJ14874.1"/>
    </source>
</evidence>
<feature type="repeat" description="WD" evidence="3">
    <location>
        <begin position="212"/>
        <end position="253"/>
    </location>
</feature>
<dbReference type="InterPro" id="IPR015943">
    <property type="entry name" value="WD40/YVTN_repeat-like_dom_sf"/>
</dbReference>
<evidence type="ECO:0000313" key="6">
    <source>
        <dbReference type="Proteomes" id="UP001050691"/>
    </source>
</evidence>
<dbReference type="PANTHER" id="PTHR22847:SF637">
    <property type="entry name" value="WD REPEAT DOMAIN 5B"/>
    <property type="match status" value="1"/>
</dbReference>
<dbReference type="PROSITE" id="PS50294">
    <property type="entry name" value="WD_REPEATS_REGION"/>
    <property type="match status" value="6"/>
</dbReference>
<comment type="caution">
    <text evidence="5">The sequence shown here is derived from an EMBL/GenBank/DDBJ whole genome shotgun (WGS) entry which is preliminary data.</text>
</comment>
<feature type="repeat" description="WD" evidence="3">
    <location>
        <begin position="148"/>
        <end position="181"/>
    </location>
</feature>
<keyword evidence="1 3" id="KW-0853">WD repeat</keyword>
<dbReference type="EMBL" id="BPWL01000010">
    <property type="protein sequence ID" value="GJJ14874.1"/>
    <property type="molecule type" value="Genomic_DNA"/>
</dbReference>
<dbReference type="PROSITE" id="PS50082">
    <property type="entry name" value="WD_REPEATS_2"/>
    <property type="match status" value="6"/>
</dbReference>
<dbReference type="Proteomes" id="UP001050691">
    <property type="component" value="Unassembled WGS sequence"/>
</dbReference>
<reference evidence="5" key="1">
    <citation type="submission" date="2021-10" db="EMBL/GenBank/DDBJ databases">
        <title>De novo Genome Assembly of Clathrus columnatus (Basidiomycota, Fungi) Using Illumina and Nanopore Sequence Data.</title>
        <authorList>
            <person name="Ogiso-Tanaka E."/>
            <person name="Itagaki H."/>
            <person name="Hosoya T."/>
            <person name="Hosaka K."/>
        </authorList>
    </citation>
    <scope>NUCLEOTIDE SEQUENCE</scope>
    <source>
        <strain evidence="5">MO-923</strain>
    </source>
</reference>
<feature type="repeat" description="WD" evidence="3">
    <location>
        <begin position="54"/>
        <end position="95"/>
    </location>
</feature>
<feature type="region of interest" description="Disordered" evidence="4">
    <location>
        <begin position="288"/>
        <end position="313"/>
    </location>
</feature>
<keyword evidence="2" id="KW-0677">Repeat</keyword>
<dbReference type="InterPro" id="IPR019775">
    <property type="entry name" value="WD40_repeat_CS"/>
</dbReference>
<feature type="repeat" description="WD" evidence="3">
    <location>
        <begin position="113"/>
        <end position="147"/>
    </location>
</feature>
<dbReference type="Gene3D" id="2.130.10.10">
    <property type="entry name" value="YVTN repeat-like/Quinoprotein amine dehydrogenase"/>
    <property type="match status" value="1"/>
</dbReference>
<name>A0AAV5AQ89_9AGAM</name>
<feature type="repeat" description="WD" evidence="3">
    <location>
        <begin position="254"/>
        <end position="295"/>
    </location>
</feature>
<accession>A0AAV5AQ89</accession>
<feature type="repeat" description="WD" evidence="3">
    <location>
        <begin position="19"/>
        <end position="53"/>
    </location>
</feature>
<dbReference type="PRINTS" id="PR00320">
    <property type="entry name" value="GPROTEINBRPT"/>
</dbReference>
<dbReference type="PANTHER" id="PTHR22847">
    <property type="entry name" value="WD40 REPEAT PROTEIN"/>
    <property type="match status" value="1"/>
</dbReference>
<dbReference type="InterPro" id="IPR036322">
    <property type="entry name" value="WD40_repeat_dom_sf"/>
</dbReference>
<dbReference type="SUPFAM" id="SSF50978">
    <property type="entry name" value="WD40 repeat-like"/>
    <property type="match status" value="1"/>
</dbReference>
<dbReference type="SMART" id="SM00320">
    <property type="entry name" value="WD40"/>
    <property type="match status" value="6"/>
</dbReference>
<evidence type="ECO:0000256" key="3">
    <source>
        <dbReference type="PROSITE-ProRule" id="PRU00221"/>
    </source>
</evidence>
<dbReference type="GO" id="GO:1990234">
    <property type="term" value="C:transferase complex"/>
    <property type="evidence" value="ECO:0007669"/>
    <property type="project" value="UniProtKB-ARBA"/>
</dbReference>
<organism evidence="5 6">
    <name type="scientific">Clathrus columnatus</name>
    <dbReference type="NCBI Taxonomy" id="1419009"/>
    <lineage>
        <taxon>Eukaryota</taxon>
        <taxon>Fungi</taxon>
        <taxon>Dikarya</taxon>
        <taxon>Basidiomycota</taxon>
        <taxon>Agaricomycotina</taxon>
        <taxon>Agaricomycetes</taxon>
        <taxon>Phallomycetidae</taxon>
        <taxon>Phallales</taxon>
        <taxon>Clathraceae</taxon>
        <taxon>Clathrus</taxon>
    </lineage>
</organism>
<evidence type="ECO:0000256" key="2">
    <source>
        <dbReference type="ARBA" id="ARBA00022737"/>
    </source>
</evidence>
<proteinExistence type="predicted"/>
<evidence type="ECO:0000256" key="4">
    <source>
        <dbReference type="SAM" id="MobiDB-lite"/>
    </source>
</evidence>
<evidence type="ECO:0000256" key="1">
    <source>
        <dbReference type="ARBA" id="ARBA00022574"/>
    </source>
</evidence>
<dbReference type="InterPro" id="IPR020472">
    <property type="entry name" value="WD40_PAC1"/>
</dbReference>
<dbReference type="Pfam" id="PF00400">
    <property type="entry name" value="WD40"/>
    <property type="match status" value="6"/>
</dbReference>